<evidence type="ECO:0000313" key="1">
    <source>
        <dbReference type="EMBL" id="MUU78543.1"/>
    </source>
</evidence>
<gene>
    <name evidence="1" type="ORF">GN138_08810</name>
</gene>
<sequence>MKKVIYLLAFIGMAFVGCNPVEDIHNEIDSQDDSVVGEAEYTLTDDDYDALGLIYGTFDSEQQAKDSIPQLLEDLYPFWGNGSSVLVGYDLYLGSSDGVNDFVYADTYSLGLQDYPQGSLNAIAFYPNENPSDYIPNILASEIVNPTEGQIVLASYKQYTEEPVEGIANIYEADFVAAGTLLDYTAISVVGDQVWEGSSYGAKMSGYADSSSNINEDWLISAEIDLTGQVNPLFQVTQVLNYANELDYYNIYVSTDFTGDVTTATWDIIDVNPVPAGDSWTAVTSDDYSFSAYEGETIHIAFKYESDLNVSGTWEIELATIKVAGVEGETVDTEVYYTYTDGEWVLSEGVYILSEEDFESMGLSNFGSSIPADNYLPTFLSIKYPFAQEEDELIVIYKYVSSSSGAQLRGNLYSVVGGEWTGYESTISTTLQFGKEDGIWVPDNTIRYTVISSDYSLVASTLLTEPGFESAASNLDSYGNFNRTTGSSGWTDAQMKTAMGVILDNLDPNAEEGQKYIVTVDIYNGASGTEDFAVIKTDGVWEWQNPEDYDE</sequence>
<dbReference type="Proteomes" id="UP000478208">
    <property type="component" value="Unassembled WGS sequence"/>
</dbReference>
<protein>
    <recommendedName>
        <fullName evidence="3">DUF5017 domain-containing protein</fullName>
    </recommendedName>
</protein>
<accession>A0A6L6U8E5</accession>
<proteinExistence type="predicted"/>
<dbReference type="AlphaFoldDB" id="A0A6L6U8E5"/>
<dbReference type="PROSITE" id="PS51257">
    <property type="entry name" value="PROKAR_LIPOPROTEIN"/>
    <property type="match status" value="1"/>
</dbReference>
<keyword evidence="2" id="KW-1185">Reference proteome</keyword>
<reference evidence="1 2" key="1">
    <citation type="submission" date="2019-12" db="EMBL/GenBank/DDBJ databases">
        <authorList>
            <person name="Li J."/>
        </authorList>
    </citation>
    <scope>NUCLEOTIDE SEQUENCE [LARGE SCALE GENOMIC DNA]</scope>
    <source>
        <strain evidence="1 2">HL2-2</strain>
    </source>
</reference>
<comment type="caution">
    <text evidence="1">The sequence shown here is derived from an EMBL/GenBank/DDBJ whole genome shotgun (WGS) entry which is preliminary data.</text>
</comment>
<organism evidence="1 2">
    <name type="scientific">Winogradskyella endarachnes</name>
    <dbReference type="NCBI Taxonomy" id="2681965"/>
    <lineage>
        <taxon>Bacteria</taxon>
        <taxon>Pseudomonadati</taxon>
        <taxon>Bacteroidota</taxon>
        <taxon>Flavobacteriia</taxon>
        <taxon>Flavobacteriales</taxon>
        <taxon>Flavobacteriaceae</taxon>
        <taxon>Winogradskyella</taxon>
    </lineage>
</organism>
<dbReference type="EMBL" id="WOWS01000003">
    <property type="protein sequence ID" value="MUU78543.1"/>
    <property type="molecule type" value="Genomic_DNA"/>
</dbReference>
<name>A0A6L6U8E5_9FLAO</name>
<evidence type="ECO:0008006" key="3">
    <source>
        <dbReference type="Google" id="ProtNLM"/>
    </source>
</evidence>
<evidence type="ECO:0000313" key="2">
    <source>
        <dbReference type="Proteomes" id="UP000478208"/>
    </source>
</evidence>
<dbReference type="NCBIfam" id="NF038128">
    <property type="entry name" value="choice_anch_J"/>
    <property type="match status" value="1"/>
</dbReference>
<dbReference type="RefSeq" id="WP_157363439.1">
    <property type="nucleotide sequence ID" value="NZ_WOWS01000003.1"/>
</dbReference>